<gene>
    <name evidence="2" type="primary">BQ5605_C004g02878</name>
    <name evidence="2" type="ORF">BQ5605_C004G02878</name>
</gene>
<evidence type="ECO:0000256" key="1">
    <source>
        <dbReference type="SAM" id="MobiDB-lite"/>
    </source>
</evidence>
<dbReference type="EMBL" id="FQNC01000046">
    <property type="protein sequence ID" value="SGY68328.1"/>
    <property type="molecule type" value="Genomic_DNA"/>
</dbReference>
<evidence type="ECO:0000313" key="3">
    <source>
        <dbReference type="Proteomes" id="UP000249464"/>
    </source>
</evidence>
<name>A0A2X0MDK0_9BASI</name>
<feature type="region of interest" description="Disordered" evidence="1">
    <location>
        <begin position="185"/>
        <end position="214"/>
    </location>
</feature>
<dbReference type="NCBIfam" id="TIGR01571">
    <property type="entry name" value="A_thal_Cys_rich"/>
    <property type="match status" value="1"/>
</dbReference>
<accession>A0A2X0MDK0</accession>
<dbReference type="Proteomes" id="UP000249464">
    <property type="component" value="Unassembled WGS sequence"/>
</dbReference>
<reference evidence="2 3" key="1">
    <citation type="submission" date="2016-11" db="EMBL/GenBank/DDBJ databases">
        <authorList>
            <person name="Jaros S."/>
            <person name="Januszkiewicz K."/>
            <person name="Wedrychowicz H."/>
        </authorList>
    </citation>
    <scope>NUCLEOTIDE SEQUENCE [LARGE SCALE GENOMIC DNA]</scope>
</reference>
<dbReference type="InterPro" id="IPR006461">
    <property type="entry name" value="PLAC_motif_containing"/>
</dbReference>
<organism evidence="2 3">
    <name type="scientific">Microbotryum silenes-dioicae</name>
    <dbReference type="NCBI Taxonomy" id="796604"/>
    <lineage>
        <taxon>Eukaryota</taxon>
        <taxon>Fungi</taxon>
        <taxon>Dikarya</taxon>
        <taxon>Basidiomycota</taxon>
        <taxon>Pucciniomycotina</taxon>
        <taxon>Microbotryomycetes</taxon>
        <taxon>Microbotryales</taxon>
        <taxon>Microbotryaceae</taxon>
        <taxon>Microbotryum</taxon>
    </lineage>
</organism>
<sequence>MTIDSVPAKGELLVNLDDGSAPSPPSYEASELGDRAATIMAEQLQPMNKMTIAGARNSKSVPIGLDGRRAWSHGLCACLERPGLSLAAFCCPCSLWATNHSKINYLAETGMPDPSPERVGLWCALYAISPNFLGIGQVLMQTVSRFQTRERYGVRGNIVEDTLIGAFLPCCSLVQEYRELEAEEAALTQTSAAPETHFQDEEGSIASGSTEPLI</sequence>
<protein>
    <submittedName>
        <fullName evidence="2">BQ5605_C004g02878 protein</fullName>
    </submittedName>
</protein>
<keyword evidence="3" id="KW-1185">Reference proteome</keyword>
<proteinExistence type="predicted"/>
<dbReference type="STRING" id="796604.A0A2X0MDK0"/>
<dbReference type="AlphaFoldDB" id="A0A2X0MDK0"/>
<evidence type="ECO:0000313" key="2">
    <source>
        <dbReference type="EMBL" id="SGY68328.1"/>
    </source>
</evidence>
<dbReference type="PANTHER" id="PTHR15907">
    <property type="entry name" value="DUF614 FAMILY PROTEIN-RELATED"/>
    <property type="match status" value="1"/>
</dbReference>
<dbReference type="Pfam" id="PF04749">
    <property type="entry name" value="PLAC8"/>
    <property type="match status" value="1"/>
</dbReference>